<feature type="domain" description="SDH C-terminal" evidence="8">
    <location>
        <begin position="241"/>
        <end position="271"/>
    </location>
</feature>
<dbReference type="GO" id="GO:0019632">
    <property type="term" value="P:shikimate metabolic process"/>
    <property type="evidence" value="ECO:0007669"/>
    <property type="project" value="InterPro"/>
</dbReference>
<dbReference type="Pfam" id="PF08501">
    <property type="entry name" value="Shikimate_dh_N"/>
    <property type="match status" value="1"/>
</dbReference>
<evidence type="ECO:0000256" key="4">
    <source>
        <dbReference type="ARBA" id="ARBA00023002"/>
    </source>
</evidence>
<evidence type="ECO:0000259" key="6">
    <source>
        <dbReference type="Pfam" id="PF01488"/>
    </source>
</evidence>
<dbReference type="HAMAP" id="MF_00222">
    <property type="entry name" value="Shikimate_DH_AroE"/>
    <property type="match status" value="1"/>
</dbReference>
<dbReference type="FunFam" id="3.40.50.10860:FF:000006">
    <property type="entry name" value="Shikimate dehydrogenase (NADP(+))"/>
    <property type="match status" value="1"/>
</dbReference>
<evidence type="ECO:0000259" key="7">
    <source>
        <dbReference type="Pfam" id="PF08501"/>
    </source>
</evidence>
<reference evidence="9" key="1">
    <citation type="submission" date="2016-10" db="EMBL/GenBank/DDBJ databases">
        <title>Sequence of Gallionella enrichment culture.</title>
        <authorList>
            <person name="Poehlein A."/>
            <person name="Muehling M."/>
            <person name="Daniel R."/>
        </authorList>
    </citation>
    <scope>NUCLEOTIDE SEQUENCE</scope>
</reference>
<dbReference type="GO" id="GO:0004764">
    <property type="term" value="F:shikimate 3-dehydrogenase (NADP+) activity"/>
    <property type="evidence" value="ECO:0007669"/>
    <property type="project" value="UniProtKB-EC"/>
</dbReference>
<dbReference type="InterPro" id="IPR041121">
    <property type="entry name" value="SDH_C"/>
</dbReference>
<dbReference type="Gene3D" id="3.40.50.10860">
    <property type="entry name" value="Leucine Dehydrogenase, chain A, domain 1"/>
    <property type="match status" value="1"/>
</dbReference>
<dbReference type="EMBL" id="MLJW01000041">
    <property type="protein sequence ID" value="OIR06712.1"/>
    <property type="molecule type" value="Genomic_DNA"/>
</dbReference>
<dbReference type="Gene3D" id="3.40.50.720">
    <property type="entry name" value="NAD(P)-binding Rossmann-like Domain"/>
    <property type="match status" value="1"/>
</dbReference>
<keyword evidence="2" id="KW-0028">Amino-acid biosynthesis</keyword>
<keyword evidence="3" id="KW-0521">NADP</keyword>
<dbReference type="GO" id="GO:0050661">
    <property type="term" value="F:NADP binding"/>
    <property type="evidence" value="ECO:0007669"/>
    <property type="project" value="InterPro"/>
</dbReference>
<dbReference type="GO" id="GO:0008652">
    <property type="term" value="P:amino acid biosynthetic process"/>
    <property type="evidence" value="ECO:0007669"/>
    <property type="project" value="UniProtKB-KW"/>
</dbReference>
<evidence type="ECO:0000313" key="9">
    <source>
        <dbReference type="EMBL" id="OIR06712.1"/>
    </source>
</evidence>
<dbReference type="UniPathway" id="UPA00053">
    <property type="reaction ID" value="UER00087"/>
</dbReference>
<dbReference type="PANTHER" id="PTHR21089:SF1">
    <property type="entry name" value="BIFUNCTIONAL 3-DEHYDROQUINATE DEHYDRATASE_SHIKIMATE DEHYDROGENASE, CHLOROPLASTIC"/>
    <property type="match status" value="1"/>
</dbReference>
<dbReference type="InterPro" id="IPR022893">
    <property type="entry name" value="Shikimate_DH_fam"/>
</dbReference>
<organism evidence="9">
    <name type="scientific">mine drainage metagenome</name>
    <dbReference type="NCBI Taxonomy" id="410659"/>
    <lineage>
        <taxon>unclassified sequences</taxon>
        <taxon>metagenomes</taxon>
        <taxon>ecological metagenomes</taxon>
    </lineage>
</organism>
<dbReference type="GO" id="GO:0009073">
    <property type="term" value="P:aromatic amino acid family biosynthetic process"/>
    <property type="evidence" value="ECO:0007669"/>
    <property type="project" value="UniProtKB-KW"/>
</dbReference>
<dbReference type="EC" id="1.1.1.25" evidence="1"/>
<protein>
    <recommendedName>
        <fullName evidence="1">shikimate dehydrogenase (NADP(+))</fullName>
        <ecNumber evidence="1">1.1.1.25</ecNumber>
    </recommendedName>
</protein>
<evidence type="ECO:0000256" key="1">
    <source>
        <dbReference type="ARBA" id="ARBA00012962"/>
    </source>
</evidence>
<dbReference type="Pfam" id="PF18317">
    <property type="entry name" value="SDH_C"/>
    <property type="match status" value="1"/>
</dbReference>
<dbReference type="SUPFAM" id="SSF53223">
    <property type="entry name" value="Aminoacid dehydrogenase-like, N-terminal domain"/>
    <property type="match status" value="1"/>
</dbReference>
<dbReference type="Pfam" id="PF01488">
    <property type="entry name" value="Shikimate_DH"/>
    <property type="match status" value="1"/>
</dbReference>
<dbReference type="SUPFAM" id="SSF51735">
    <property type="entry name" value="NAD(P)-binding Rossmann-fold domains"/>
    <property type="match status" value="1"/>
</dbReference>
<dbReference type="AlphaFoldDB" id="A0A1J5SRQ9"/>
<sequence>MTDRYAVIGNPIAHSQSPRIHALFAQQTGQDIAYGAILAPRDGFAATVFEFIAAGGRGANVTLPFKEEAYRLAASLSPRARSAGAANTLDFSGATIFGDNTDGAGLVRDLVANLDCPIAASRVLLLGAGGAARGALLPLLQQAPALLVIANRSADKARRLAREFSAADAAAPLEGCGFADLAGRQFDLVIDATSAGLTDTPLELPPGLFAPDGFAYEMIYGRQTAFQRLARAGGAARVADGLGMLVEQAAESFLLWRGVRPQTGPVLARLRRELTRP</sequence>
<evidence type="ECO:0000256" key="2">
    <source>
        <dbReference type="ARBA" id="ARBA00022605"/>
    </source>
</evidence>
<keyword evidence="5" id="KW-0057">Aromatic amino acid biosynthesis</keyword>
<gene>
    <name evidence="9" type="primary">aroE_5</name>
    <name evidence="9" type="ORF">GALL_109600</name>
</gene>
<keyword evidence="4 9" id="KW-0560">Oxidoreductase</keyword>
<evidence type="ECO:0000259" key="8">
    <source>
        <dbReference type="Pfam" id="PF18317"/>
    </source>
</evidence>
<dbReference type="NCBIfam" id="TIGR00507">
    <property type="entry name" value="aroE"/>
    <property type="match status" value="1"/>
</dbReference>
<name>A0A1J5SRQ9_9ZZZZ</name>
<dbReference type="InterPro" id="IPR036291">
    <property type="entry name" value="NAD(P)-bd_dom_sf"/>
</dbReference>
<dbReference type="InterPro" id="IPR046346">
    <property type="entry name" value="Aminoacid_DH-like_N_sf"/>
</dbReference>
<dbReference type="PANTHER" id="PTHR21089">
    <property type="entry name" value="SHIKIMATE DEHYDROGENASE"/>
    <property type="match status" value="1"/>
</dbReference>
<accession>A0A1J5SRQ9</accession>
<dbReference type="InterPro" id="IPR006151">
    <property type="entry name" value="Shikm_DH/Glu-tRNA_Rdtase"/>
</dbReference>
<dbReference type="InterPro" id="IPR011342">
    <property type="entry name" value="Shikimate_DH"/>
</dbReference>
<proteinExistence type="inferred from homology"/>
<comment type="caution">
    <text evidence="9">The sequence shown here is derived from an EMBL/GenBank/DDBJ whole genome shotgun (WGS) entry which is preliminary data.</text>
</comment>
<feature type="domain" description="Shikimate dehydrogenase substrate binding N-terminal" evidence="7">
    <location>
        <begin position="7"/>
        <end position="89"/>
    </location>
</feature>
<dbReference type="InterPro" id="IPR013708">
    <property type="entry name" value="Shikimate_DH-bd_N"/>
</dbReference>
<evidence type="ECO:0000256" key="5">
    <source>
        <dbReference type="ARBA" id="ARBA00023141"/>
    </source>
</evidence>
<dbReference type="GO" id="GO:0005829">
    <property type="term" value="C:cytosol"/>
    <property type="evidence" value="ECO:0007669"/>
    <property type="project" value="TreeGrafter"/>
</dbReference>
<evidence type="ECO:0000256" key="3">
    <source>
        <dbReference type="ARBA" id="ARBA00022857"/>
    </source>
</evidence>
<dbReference type="NCBIfam" id="NF001310">
    <property type="entry name" value="PRK00258.1-2"/>
    <property type="match status" value="1"/>
</dbReference>
<feature type="domain" description="Quinate/shikimate 5-dehydrogenase/glutamyl-tRNA reductase" evidence="6">
    <location>
        <begin position="118"/>
        <end position="195"/>
    </location>
</feature>
<dbReference type="GO" id="GO:0009423">
    <property type="term" value="P:chorismate biosynthetic process"/>
    <property type="evidence" value="ECO:0007669"/>
    <property type="project" value="UniProtKB-UniPathway"/>
</dbReference>